<feature type="transmembrane region" description="Helical" evidence="6">
    <location>
        <begin position="489"/>
        <end position="508"/>
    </location>
</feature>
<dbReference type="InterPro" id="IPR010573">
    <property type="entry name" value="MFS_Str1/Tri12-like"/>
</dbReference>
<dbReference type="InterPro" id="IPR036259">
    <property type="entry name" value="MFS_trans_sf"/>
</dbReference>
<feature type="transmembrane region" description="Helical" evidence="6">
    <location>
        <begin position="91"/>
        <end position="112"/>
    </location>
</feature>
<dbReference type="GO" id="GO:0022857">
    <property type="term" value="F:transmembrane transporter activity"/>
    <property type="evidence" value="ECO:0007669"/>
    <property type="project" value="InterPro"/>
</dbReference>
<evidence type="ECO:0000256" key="3">
    <source>
        <dbReference type="ARBA" id="ARBA00022692"/>
    </source>
</evidence>
<feature type="transmembrane region" description="Helical" evidence="6">
    <location>
        <begin position="359"/>
        <end position="379"/>
    </location>
</feature>
<feature type="domain" description="Major facilitator superfamily (MFS) profile" evidence="7">
    <location>
        <begin position="1"/>
        <end position="513"/>
    </location>
</feature>
<sequence>MLFIAMGFLWTGSQIPVYLHGGIIPEIEADIGGSDRYVWLLLAYLIPLASVTPFVGPMADLFGRKTIAMVGVSFMVIASIVNATAQTMNTFIGGMTFFGVGAGILELTSLAVVGESAPSKKRGLYIGCIILTIIPYVPSVLYANLITSVSSWRWIELWCGGWNLVGGIMTFVFYWPPPRSNAEGLSRWQIFKRMDVTGGISSTAGLTLFLMALTWAGNQYSWTSPHVLATLVLGICFLIFWVIWEVFLVHYPMFPRRLGANPRILTTILIITFVSGANFFSVLVFWPSQYFVTYANYADPISIGVGSLPVGFCIIAGSIICSILVTVLKGKVKLLMIISTGIMLAGNGAMAAANLDNIAGVYVAVSVACLGIGAVIVPCQIVSTLICPDDLIATITACTISIRFVGGAIGYAAYYAVLRQRFTHYAYVYIVPETLKMGIANVTEITDIVYAISGNLASKLHTFPGVDTPEKVETLVRAGQIAFSKSYPMVYLVSIAFGAVAFIASFFLPDVDKFMDGHIAVSYAAH</sequence>
<feature type="transmembrane region" description="Helical" evidence="6">
    <location>
        <begin position="155"/>
        <end position="175"/>
    </location>
</feature>
<proteinExistence type="predicted"/>
<gene>
    <name evidence="8" type="ORF">K461DRAFT_21837</name>
</gene>
<dbReference type="Gene3D" id="1.20.1250.20">
    <property type="entry name" value="MFS general substrate transporter like domains"/>
    <property type="match status" value="2"/>
</dbReference>
<feature type="transmembrane region" description="Helical" evidence="6">
    <location>
        <begin position="391"/>
        <end position="417"/>
    </location>
</feature>
<feature type="transmembrane region" description="Helical" evidence="6">
    <location>
        <begin position="124"/>
        <end position="143"/>
    </location>
</feature>
<dbReference type="OrthoDB" id="4161376at2759"/>
<dbReference type="GO" id="GO:0005886">
    <property type="term" value="C:plasma membrane"/>
    <property type="evidence" value="ECO:0007669"/>
    <property type="project" value="TreeGrafter"/>
</dbReference>
<feature type="transmembrane region" description="Helical" evidence="6">
    <location>
        <begin position="306"/>
        <end position="327"/>
    </location>
</feature>
<dbReference type="Proteomes" id="UP000799439">
    <property type="component" value="Unassembled WGS sequence"/>
</dbReference>
<organism evidence="8 9">
    <name type="scientific">Myriangium duriaei CBS 260.36</name>
    <dbReference type="NCBI Taxonomy" id="1168546"/>
    <lineage>
        <taxon>Eukaryota</taxon>
        <taxon>Fungi</taxon>
        <taxon>Dikarya</taxon>
        <taxon>Ascomycota</taxon>
        <taxon>Pezizomycotina</taxon>
        <taxon>Dothideomycetes</taxon>
        <taxon>Dothideomycetidae</taxon>
        <taxon>Myriangiales</taxon>
        <taxon>Myriangiaceae</taxon>
        <taxon>Myriangium</taxon>
    </lineage>
</organism>
<dbReference type="PANTHER" id="PTHR23501">
    <property type="entry name" value="MAJOR FACILITATOR SUPERFAMILY"/>
    <property type="match status" value="1"/>
</dbReference>
<dbReference type="PANTHER" id="PTHR23501:SF109">
    <property type="entry name" value="MAJOR FACILITATOR SUPERFAMILY (MFS) PROFILE DOMAIN-CONTAINING PROTEIN-RELATED"/>
    <property type="match status" value="1"/>
</dbReference>
<keyword evidence="4 6" id="KW-1133">Transmembrane helix</keyword>
<evidence type="ECO:0000256" key="2">
    <source>
        <dbReference type="ARBA" id="ARBA00022448"/>
    </source>
</evidence>
<feature type="transmembrane region" description="Helical" evidence="6">
    <location>
        <begin position="264"/>
        <end position="286"/>
    </location>
</feature>
<evidence type="ECO:0000259" key="7">
    <source>
        <dbReference type="PROSITE" id="PS50850"/>
    </source>
</evidence>
<dbReference type="SUPFAM" id="SSF103473">
    <property type="entry name" value="MFS general substrate transporter"/>
    <property type="match status" value="2"/>
</dbReference>
<evidence type="ECO:0000256" key="6">
    <source>
        <dbReference type="SAM" id="Phobius"/>
    </source>
</evidence>
<evidence type="ECO:0000256" key="5">
    <source>
        <dbReference type="ARBA" id="ARBA00023136"/>
    </source>
</evidence>
<dbReference type="AlphaFoldDB" id="A0A9P4J9U3"/>
<evidence type="ECO:0000313" key="8">
    <source>
        <dbReference type="EMBL" id="KAF2157629.1"/>
    </source>
</evidence>
<name>A0A9P4J9U3_9PEZI</name>
<keyword evidence="9" id="KW-1185">Reference proteome</keyword>
<dbReference type="EMBL" id="ML996081">
    <property type="protein sequence ID" value="KAF2157629.1"/>
    <property type="molecule type" value="Genomic_DNA"/>
</dbReference>
<feature type="transmembrane region" description="Helical" evidence="6">
    <location>
        <begin position="228"/>
        <end position="252"/>
    </location>
</feature>
<protein>
    <submittedName>
        <fullName evidence="8">MFS drug efflux pump</fullName>
    </submittedName>
</protein>
<feature type="transmembrane region" description="Helical" evidence="6">
    <location>
        <begin position="334"/>
        <end position="353"/>
    </location>
</feature>
<comment type="caution">
    <text evidence="8">The sequence shown here is derived from an EMBL/GenBank/DDBJ whole genome shotgun (WGS) entry which is preliminary data.</text>
</comment>
<keyword evidence="5 6" id="KW-0472">Membrane</keyword>
<accession>A0A9P4J9U3</accession>
<dbReference type="Pfam" id="PF06609">
    <property type="entry name" value="TRI12"/>
    <property type="match status" value="1"/>
</dbReference>
<dbReference type="PROSITE" id="PS50850">
    <property type="entry name" value="MFS"/>
    <property type="match status" value="1"/>
</dbReference>
<dbReference type="PROSITE" id="PS00216">
    <property type="entry name" value="SUGAR_TRANSPORT_1"/>
    <property type="match status" value="1"/>
</dbReference>
<feature type="transmembrane region" description="Helical" evidence="6">
    <location>
        <begin position="37"/>
        <end position="55"/>
    </location>
</feature>
<feature type="transmembrane region" description="Helical" evidence="6">
    <location>
        <begin position="196"/>
        <end position="216"/>
    </location>
</feature>
<keyword evidence="3 6" id="KW-0812">Transmembrane</keyword>
<evidence type="ECO:0000256" key="1">
    <source>
        <dbReference type="ARBA" id="ARBA00004141"/>
    </source>
</evidence>
<keyword evidence="2" id="KW-0813">Transport</keyword>
<feature type="transmembrane region" description="Helical" evidence="6">
    <location>
        <begin position="67"/>
        <end position="85"/>
    </location>
</feature>
<dbReference type="InterPro" id="IPR005829">
    <property type="entry name" value="Sugar_transporter_CS"/>
</dbReference>
<comment type="subcellular location">
    <subcellularLocation>
        <location evidence="1">Membrane</location>
        <topology evidence="1">Multi-pass membrane protein</topology>
    </subcellularLocation>
</comment>
<reference evidence="8" key="1">
    <citation type="journal article" date="2020" name="Stud. Mycol.">
        <title>101 Dothideomycetes genomes: a test case for predicting lifestyles and emergence of pathogens.</title>
        <authorList>
            <person name="Haridas S."/>
            <person name="Albert R."/>
            <person name="Binder M."/>
            <person name="Bloem J."/>
            <person name="Labutti K."/>
            <person name="Salamov A."/>
            <person name="Andreopoulos B."/>
            <person name="Baker S."/>
            <person name="Barry K."/>
            <person name="Bills G."/>
            <person name="Bluhm B."/>
            <person name="Cannon C."/>
            <person name="Castanera R."/>
            <person name="Culley D."/>
            <person name="Daum C."/>
            <person name="Ezra D."/>
            <person name="Gonzalez J."/>
            <person name="Henrissat B."/>
            <person name="Kuo A."/>
            <person name="Liang C."/>
            <person name="Lipzen A."/>
            <person name="Lutzoni F."/>
            <person name="Magnuson J."/>
            <person name="Mondo S."/>
            <person name="Nolan M."/>
            <person name="Ohm R."/>
            <person name="Pangilinan J."/>
            <person name="Park H.-J."/>
            <person name="Ramirez L."/>
            <person name="Alfaro M."/>
            <person name="Sun H."/>
            <person name="Tritt A."/>
            <person name="Yoshinaga Y."/>
            <person name="Zwiers L.-H."/>
            <person name="Turgeon B."/>
            <person name="Goodwin S."/>
            <person name="Spatafora J."/>
            <person name="Crous P."/>
            <person name="Grigoriev I."/>
        </authorList>
    </citation>
    <scope>NUCLEOTIDE SEQUENCE</scope>
    <source>
        <strain evidence="8">CBS 260.36</strain>
    </source>
</reference>
<dbReference type="InterPro" id="IPR020846">
    <property type="entry name" value="MFS_dom"/>
</dbReference>
<evidence type="ECO:0000256" key="4">
    <source>
        <dbReference type="ARBA" id="ARBA00022989"/>
    </source>
</evidence>
<evidence type="ECO:0000313" key="9">
    <source>
        <dbReference type="Proteomes" id="UP000799439"/>
    </source>
</evidence>